<accession>A0AAE0VH77</accession>
<protein>
    <submittedName>
        <fullName evidence="2">Uncharacterized protein</fullName>
    </submittedName>
</protein>
<feature type="compositionally biased region" description="Polar residues" evidence="1">
    <location>
        <begin position="49"/>
        <end position="58"/>
    </location>
</feature>
<sequence>MTTPADIEDMIRAIGPWQLVQKTYRAIGPEDMSSAFGPEDISITIGQDDMSSTIGPEK</sequence>
<dbReference type="Proteomes" id="UP001195483">
    <property type="component" value="Unassembled WGS sequence"/>
</dbReference>
<keyword evidence="3" id="KW-1185">Reference proteome</keyword>
<evidence type="ECO:0000256" key="1">
    <source>
        <dbReference type="SAM" id="MobiDB-lite"/>
    </source>
</evidence>
<proteinExistence type="predicted"/>
<dbReference type="AlphaFoldDB" id="A0AAE0VH77"/>
<feature type="region of interest" description="Disordered" evidence="1">
    <location>
        <begin position="30"/>
        <end position="58"/>
    </location>
</feature>
<reference evidence="2" key="2">
    <citation type="journal article" date="2021" name="Genome Biol. Evol.">
        <title>Developing a high-quality reference genome for a parasitic bivalve with doubly uniparental inheritance (Bivalvia: Unionida).</title>
        <authorList>
            <person name="Smith C.H."/>
        </authorList>
    </citation>
    <scope>NUCLEOTIDE SEQUENCE</scope>
    <source>
        <strain evidence="2">CHS0354</strain>
        <tissue evidence="2">Mantle</tissue>
    </source>
</reference>
<feature type="non-terminal residue" evidence="2">
    <location>
        <position position="58"/>
    </location>
</feature>
<evidence type="ECO:0000313" key="3">
    <source>
        <dbReference type="Proteomes" id="UP001195483"/>
    </source>
</evidence>
<gene>
    <name evidence="2" type="ORF">CHS0354_005592</name>
</gene>
<evidence type="ECO:0000313" key="2">
    <source>
        <dbReference type="EMBL" id="KAK3576752.1"/>
    </source>
</evidence>
<dbReference type="EMBL" id="JAEAOA010000394">
    <property type="protein sequence ID" value="KAK3576752.1"/>
    <property type="molecule type" value="Genomic_DNA"/>
</dbReference>
<organism evidence="2 3">
    <name type="scientific">Potamilus streckersoni</name>
    <dbReference type="NCBI Taxonomy" id="2493646"/>
    <lineage>
        <taxon>Eukaryota</taxon>
        <taxon>Metazoa</taxon>
        <taxon>Spiralia</taxon>
        <taxon>Lophotrochozoa</taxon>
        <taxon>Mollusca</taxon>
        <taxon>Bivalvia</taxon>
        <taxon>Autobranchia</taxon>
        <taxon>Heteroconchia</taxon>
        <taxon>Palaeoheterodonta</taxon>
        <taxon>Unionida</taxon>
        <taxon>Unionoidea</taxon>
        <taxon>Unionidae</taxon>
        <taxon>Ambleminae</taxon>
        <taxon>Lampsilini</taxon>
        <taxon>Potamilus</taxon>
    </lineage>
</organism>
<comment type="caution">
    <text evidence="2">The sequence shown here is derived from an EMBL/GenBank/DDBJ whole genome shotgun (WGS) entry which is preliminary data.</text>
</comment>
<name>A0AAE0VH77_9BIVA</name>
<reference evidence="2" key="1">
    <citation type="journal article" date="2021" name="Genome Biol. Evol.">
        <title>A High-Quality Reference Genome for a Parasitic Bivalve with Doubly Uniparental Inheritance (Bivalvia: Unionida).</title>
        <authorList>
            <person name="Smith C.H."/>
        </authorList>
    </citation>
    <scope>NUCLEOTIDE SEQUENCE</scope>
    <source>
        <strain evidence="2">CHS0354</strain>
    </source>
</reference>
<reference evidence="2" key="3">
    <citation type="submission" date="2023-05" db="EMBL/GenBank/DDBJ databases">
        <authorList>
            <person name="Smith C.H."/>
        </authorList>
    </citation>
    <scope>NUCLEOTIDE SEQUENCE</scope>
    <source>
        <strain evidence="2">CHS0354</strain>
        <tissue evidence="2">Mantle</tissue>
    </source>
</reference>